<evidence type="ECO:0000313" key="3">
    <source>
        <dbReference type="Proteomes" id="UP000053105"/>
    </source>
</evidence>
<dbReference type="AlphaFoldDB" id="A0A0N0U4P7"/>
<organism evidence="2 3">
    <name type="scientific">Melipona quadrifasciata</name>
    <dbReference type="NCBI Taxonomy" id="166423"/>
    <lineage>
        <taxon>Eukaryota</taxon>
        <taxon>Metazoa</taxon>
        <taxon>Ecdysozoa</taxon>
        <taxon>Arthropoda</taxon>
        <taxon>Hexapoda</taxon>
        <taxon>Insecta</taxon>
        <taxon>Pterygota</taxon>
        <taxon>Neoptera</taxon>
        <taxon>Endopterygota</taxon>
        <taxon>Hymenoptera</taxon>
        <taxon>Apocrita</taxon>
        <taxon>Aculeata</taxon>
        <taxon>Apoidea</taxon>
        <taxon>Anthophila</taxon>
        <taxon>Apidae</taxon>
        <taxon>Melipona</taxon>
    </lineage>
</organism>
<name>A0A0N0U4P7_9HYME</name>
<dbReference type="EMBL" id="KQ435824">
    <property type="protein sequence ID" value="KOX72132.1"/>
    <property type="molecule type" value="Genomic_DNA"/>
</dbReference>
<evidence type="ECO:0000313" key="2">
    <source>
        <dbReference type="EMBL" id="KOX72132.1"/>
    </source>
</evidence>
<feature type="compositionally biased region" description="Basic and acidic residues" evidence="1">
    <location>
        <begin position="1"/>
        <end position="18"/>
    </location>
</feature>
<evidence type="ECO:0000256" key="1">
    <source>
        <dbReference type="SAM" id="MobiDB-lite"/>
    </source>
</evidence>
<feature type="region of interest" description="Disordered" evidence="1">
    <location>
        <begin position="271"/>
        <end position="292"/>
    </location>
</feature>
<feature type="region of interest" description="Disordered" evidence="1">
    <location>
        <begin position="1"/>
        <end position="23"/>
    </location>
</feature>
<keyword evidence="3" id="KW-1185">Reference proteome</keyword>
<reference evidence="2 3" key="1">
    <citation type="submission" date="2015-07" db="EMBL/GenBank/DDBJ databases">
        <title>The genome of Melipona quadrifasciata.</title>
        <authorList>
            <person name="Pan H."/>
            <person name="Kapheim K."/>
        </authorList>
    </citation>
    <scope>NUCLEOTIDE SEQUENCE [LARGE SCALE GENOMIC DNA]</scope>
    <source>
        <strain evidence="2">0111107301</strain>
        <tissue evidence="2">Whole body</tissue>
    </source>
</reference>
<dbReference type="Proteomes" id="UP000053105">
    <property type="component" value="Unassembled WGS sequence"/>
</dbReference>
<sequence length="292" mass="31276">MGDEMKKTTRPTSVDEPRRNKREHLSRRYLPSLLFGGITSRPMVLRKPTFGSKSGVWSITSGCSCGIGNTDSTNCSISKGTSGGSGFNLYLFSTLQSSISIVRRKRKRFTSVNTYIGRSGRKTNNKKPYYSYLPFLILKVVRPNMARNASFFSEYCNLAGGPLIIQRSTSFVSSSPSESELHARPDTEGKWREGIEMMGAKGIVRDGGGGGGGGPITAGVKDEIEGIGGIDGAPPIDEELIAGGGPRFRGDRVEVKGGGIAAVLTEQIVAEPKDDGGPMGAVGFGNVDKREW</sequence>
<gene>
    <name evidence="2" type="ORF">WN51_00993</name>
</gene>
<accession>A0A0N0U4P7</accession>
<dbReference type="OrthoDB" id="10403074at2759"/>
<proteinExistence type="predicted"/>
<protein>
    <submittedName>
        <fullName evidence="2">Uncharacterized protein</fullName>
    </submittedName>
</protein>